<evidence type="ECO:0000313" key="2">
    <source>
        <dbReference type="EMBL" id="SDR81243.1"/>
    </source>
</evidence>
<proteinExistence type="predicted"/>
<dbReference type="Pfam" id="PF13454">
    <property type="entry name" value="NAD_binding_9"/>
    <property type="match status" value="1"/>
</dbReference>
<dbReference type="PANTHER" id="PTHR40254:SF1">
    <property type="entry name" value="BLR0577 PROTEIN"/>
    <property type="match status" value="1"/>
</dbReference>
<dbReference type="PANTHER" id="PTHR40254">
    <property type="entry name" value="BLR0577 PROTEIN"/>
    <property type="match status" value="1"/>
</dbReference>
<dbReference type="STRING" id="1203190.GCA_000312345_00350"/>
<dbReference type="eggNOG" id="COG4529">
    <property type="taxonomic scope" value="Bacteria"/>
</dbReference>
<evidence type="ECO:0000259" key="1">
    <source>
        <dbReference type="Pfam" id="PF13454"/>
    </source>
</evidence>
<name>A0A1H1M365_9CORY</name>
<dbReference type="Proteomes" id="UP000182237">
    <property type="component" value="Chromosome I"/>
</dbReference>
<protein>
    <submittedName>
        <fullName evidence="2">FAD-NAD(P)-binding</fullName>
    </submittedName>
</protein>
<dbReference type="InterPro" id="IPR052189">
    <property type="entry name" value="L-asp_N-monooxygenase_NS-form"/>
</dbReference>
<evidence type="ECO:0000313" key="3">
    <source>
        <dbReference type="Proteomes" id="UP000182237"/>
    </source>
</evidence>
<dbReference type="RefSeq" id="WP_051011408.1">
    <property type="nucleotide sequence ID" value="NZ_LT629765.1"/>
</dbReference>
<dbReference type="EMBL" id="LT629765">
    <property type="protein sequence ID" value="SDR81243.1"/>
    <property type="molecule type" value="Genomic_DNA"/>
</dbReference>
<sequence>MRVVFVGGGPRTTGILLRLAAAVTEAGANAPTLDIHVVDPYPAGGGRIWRRDQSPLLWMNSEAQDVTIYADESVEMDGPVVPGPTLEEFVVRAGQAEDTKANGKVFASRRVMSAYLEEAFHRAERDLARAGSRVTVHRAEAVDATGAGSDQAVELSDGSRLTDIDYLVLCLGHVDVESEAGPQSLAAQARARGLTYVAPGFTADIDLSVVAPGEPAIVRGFGLAFIDAMVLLTEERGGRYVADPGAPGGLAYEPSGREPILWVGSGRGTTHLPKLTYSYEGELPKARYLDAESLHAVRGDRALDYHADVVPLIEWNLRYAFDRHLFEAHPERVTVPWEVHEKQLATLLPRSLGGQGAAELDADYLERAFPDPAHRWDFAGLVDPLDRDFADRAEVEGAVEETIANRLERVFDSANSEDAAVLSMILQIYVRAYELEAAGEFTSPQNRESLRRHLFRLFSYVASGPPPQRVAQLLALHRAGIVRFLGPRLRVSVGAAGFEASSPRVGEPPVVASTLVDAFLADASPRRAAAPLLQRLLSRGELTVTKPHEVSFAVDAHGHPIPEAPAAPDQQRFLLGPLVVGGGAETPFARPGVNALGFRKADAVAREILGRGGALLGASIRGGARVAGGGQ</sequence>
<dbReference type="AlphaFoldDB" id="A0A1H1M365"/>
<organism evidence="2 3">
    <name type="scientific">Corynebacterium timonense</name>
    <dbReference type="NCBI Taxonomy" id="441500"/>
    <lineage>
        <taxon>Bacteria</taxon>
        <taxon>Bacillati</taxon>
        <taxon>Actinomycetota</taxon>
        <taxon>Actinomycetes</taxon>
        <taxon>Mycobacteriales</taxon>
        <taxon>Corynebacteriaceae</taxon>
        <taxon>Corynebacterium</taxon>
    </lineage>
</organism>
<reference evidence="2 3" key="1">
    <citation type="submission" date="2016-10" db="EMBL/GenBank/DDBJ databases">
        <authorList>
            <person name="de Groot N.N."/>
        </authorList>
    </citation>
    <scope>NUCLEOTIDE SEQUENCE [LARGE SCALE GENOMIC DNA]</scope>
    <source>
        <strain evidence="2 3">DSM 45434</strain>
    </source>
</reference>
<dbReference type="InterPro" id="IPR038732">
    <property type="entry name" value="HpyO/CreE_NAD-binding"/>
</dbReference>
<keyword evidence="3" id="KW-1185">Reference proteome</keyword>
<feature type="domain" description="FAD-dependent urate hydroxylase HpyO/Asp monooxygenase CreE-like FAD/NAD(P)-binding" evidence="1">
    <location>
        <begin position="4"/>
        <end position="173"/>
    </location>
</feature>
<gene>
    <name evidence="2" type="ORF">SAMN04488539_0423</name>
</gene>
<accession>A0A1H1M365</accession>